<proteinExistence type="predicted"/>
<reference evidence="1" key="1">
    <citation type="journal article" date="2014" name="PLoS ONE">
        <title>Transcriptome-Based Identification of ABC Transporters in the Western Tarnished Plant Bug Lygus hesperus.</title>
        <authorList>
            <person name="Hull J.J."/>
            <person name="Chaney K."/>
            <person name="Geib S.M."/>
            <person name="Fabrick J.A."/>
            <person name="Brent C.S."/>
            <person name="Walsh D."/>
            <person name="Lavine L.C."/>
        </authorList>
    </citation>
    <scope>NUCLEOTIDE SEQUENCE</scope>
</reference>
<protein>
    <submittedName>
        <fullName evidence="1">NAD(P)H-hydrate epimerase</fullName>
    </submittedName>
</protein>
<sequence>TGKKVVLSSGLVAMQTCFGWTIMGAPKVSQFSSPLKSITSTNLATTYTMMSVTQSDIAALWNLEAIGISDPAVKKSKEERQLATLEHFKSTVEFTGGRYQVRLPWKEQAVDLPSNREIS</sequence>
<accession>A0A0A9Y5Z1</accession>
<name>A0A0A9Y5Z1_LYGHE</name>
<dbReference type="AlphaFoldDB" id="A0A0A9Y5Z1"/>
<gene>
    <name evidence="1" type="primary">apoa1bp</name>
    <name evidence="1" type="ORF">CM83_103934</name>
</gene>
<feature type="non-terminal residue" evidence="1">
    <location>
        <position position="1"/>
    </location>
</feature>
<organism evidence="1">
    <name type="scientific">Lygus hesperus</name>
    <name type="common">Western plant bug</name>
    <dbReference type="NCBI Taxonomy" id="30085"/>
    <lineage>
        <taxon>Eukaryota</taxon>
        <taxon>Metazoa</taxon>
        <taxon>Ecdysozoa</taxon>
        <taxon>Arthropoda</taxon>
        <taxon>Hexapoda</taxon>
        <taxon>Insecta</taxon>
        <taxon>Pterygota</taxon>
        <taxon>Neoptera</taxon>
        <taxon>Paraneoptera</taxon>
        <taxon>Hemiptera</taxon>
        <taxon>Heteroptera</taxon>
        <taxon>Panheteroptera</taxon>
        <taxon>Cimicomorpha</taxon>
        <taxon>Miridae</taxon>
        <taxon>Mirini</taxon>
        <taxon>Lygus</taxon>
    </lineage>
</organism>
<evidence type="ECO:0000313" key="1">
    <source>
        <dbReference type="EMBL" id="JAG26508.1"/>
    </source>
</evidence>
<reference evidence="1" key="2">
    <citation type="submission" date="2014-07" db="EMBL/GenBank/DDBJ databases">
        <authorList>
            <person name="Hull J."/>
        </authorList>
    </citation>
    <scope>NUCLEOTIDE SEQUENCE</scope>
</reference>
<dbReference type="EMBL" id="GBHO01017096">
    <property type="protein sequence ID" value="JAG26508.1"/>
    <property type="molecule type" value="Transcribed_RNA"/>
</dbReference>
<feature type="non-terminal residue" evidence="1">
    <location>
        <position position="119"/>
    </location>
</feature>